<reference evidence="2" key="1">
    <citation type="journal article" date="2005" name="Nature">
        <title>The map-based sequence of the rice genome.</title>
        <authorList>
            <consortium name="International rice genome sequencing project (IRGSP)"/>
            <person name="Matsumoto T."/>
            <person name="Wu J."/>
            <person name="Kanamori H."/>
            <person name="Katayose Y."/>
            <person name="Fujisawa M."/>
            <person name="Namiki N."/>
            <person name="Mizuno H."/>
            <person name="Yamamoto K."/>
            <person name="Antonio B.A."/>
            <person name="Baba T."/>
            <person name="Sakata K."/>
            <person name="Nagamura Y."/>
            <person name="Aoki H."/>
            <person name="Arikawa K."/>
            <person name="Arita K."/>
            <person name="Bito T."/>
            <person name="Chiden Y."/>
            <person name="Fujitsuka N."/>
            <person name="Fukunaka R."/>
            <person name="Hamada M."/>
            <person name="Harada C."/>
            <person name="Hayashi A."/>
            <person name="Hijishita S."/>
            <person name="Honda M."/>
            <person name="Hosokawa S."/>
            <person name="Ichikawa Y."/>
            <person name="Idonuma A."/>
            <person name="Iijima M."/>
            <person name="Ikeda M."/>
            <person name="Ikeno M."/>
            <person name="Ito K."/>
            <person name="Ito S."/>
            <person name="Ito T."/>
            <person name="Ito Y."/>
            <person name="Ito Y."/>
            <person name="Iwabuchi A."/>
            <person name="Kamiya K."/>
            <person name="Karasawa W."/>
            <person name="Kurita K."/>
            <person name="Katagiri S."/>
            <person name="Kikuta A."/>
            <person name="Kobayashi H."/>
            <person name="Kobayashi N."/>
            <person name="Machita K."/>
            <person name="Maehara T."/>
            <person name="Masukawa M."/>
            <person name="Mizubayashi T."/>
            <person name="Mukai Y."/>
            <person name="Nagasaki H."/>
            <person name="Nagata Y."/>
            <person name="Naito S."/>
            <person name="Nakashima M."/>
            <person name="Nakama Y."/>
            <person name="Nakamichi Y."/>
            <person name="Nakamura M."/>
            <person name="Meguro A."/>
            <person name="Negishi M."/>
            <person name="Ohta I."/>
            <person name="Ohta T."/>
            <person name="Okamoto M."/>
            <person name="Ono N."/>
            <person name="Saji S."/>
            <person name="Sakaguchi M."/>
            <person name="Sakai K."/>
            <person name="Shibata M."/>
            <person name="Shimokawa T."/>
            <person name="Song J."/>
            <person name="Takazaki Y."/>
            <person name="Terasawa K."/>
            <person name="Tsugane M."/>
            <person name="Tsuji K."/>
            <person name="Ueda S."/>
            <person name="Waki K."/>
            <person name="Yamagata H."/>
            <person name="Yamamoto M."/>
            <person name="Yamamoto S."/>
            <person name="Yamane H."/>
            <person name="Yoshiki S."/>
            <person name="Yoshihara R."/>
            <person name="Yukawa K."/>
            <person name="Zhong H."/>
            <person name="Yano M."/>
            <person name="Yuan Q."/>
            <person name="Ouyang S."/>
            <person name="Liu J."/>
            <person name="Jones K.M."/>
            <person name="Gansberger K."/>
            <person name="Moffat K."/>
            <person name="Hill J."/>
            <person name="Bera J."/>
            <person name="Fadrosh D."/>
            <person name="Jin S."/>
            <person name="Johri S."/>
            <person name="Kim M."/>
            <person name="Overton L."/>
            <person name="Reardon M."/>
            <person name="Tsitrin T."/>
            <person name="Vuong H."/>
            <person name="Weaver B."/>
            <person name="Ciecko A."/>
            <person name="Tallon L."/>
            <person name="Jackson J."/>
            <person name="Pai G."/>
            <person name="Aken S.V."/>
            <person name="Utterback T."/>
            <person name="Reidmuller S."/>
            <person name="Feldblyum T."/>
            <person name="Hsiao J."/>
            <person name="Zismann V."/>
            <person name="Iobst S."/>
            <person name="de Vazeille A.R."/>
            <person name="Buell C.R."/>
            <person name="Ying K."/>
            <person name="Li Y."/>
            <person name="Lu T."/>
            <person name="Huang Y."/>
            <person name="Zhao Q."/>
            <person name="Feng Q."/>
            <person name="Zhang L."/>
            <person name="Zhu J."/>
            <person name="Weng Q."/>
            <person name="Mu J."/>
            <person name="Lu Y."/>
            <person name="Fan D."/>
            <person name="Liu Y."/>
            <person name="Guan J."/>
            <person name="Zhang Y."/>
            <person name="Yu S."/>
            <person name="Liu X."/>
            <person name="Zhang Y."/>
            <person name="Hong G."/>
            <person name="Han B."/>
            <person name="Choisne N."/>
            <person name="Demange N."/>
            <person name="Orjeda G."/>
            <person name="Samain S."/>
            <person name="Cattolico L."/>
            <person name="Pelletier E."/>
            <person name="Couloux A."/>
            <person name="Segurens B."/>
            <person name="Wincker P."/>
            <person name="D'Hont A."/>
            <person name="Scarpelli C."/>
            <person name="Weissenbach J."/>
            <person name="Salanoubat M."/>
            <person name="Quetier F."/>
            <person name="Yu Y."/>
            <person name="Kim H.R."/>
            <person name="Rambo T."/>
            <person name="Currie J."/>
            <person name="Collura K."/>
            <person name="Luo M."/>
            <person name="Yang T."/>
            <person name="Ammiraju J.S.S."/>
            <person name="Engler F."/>
            <person name="Soderlund C."/>
            <person name="Wing R.A."/>
            <person name="Palmer L.E."/>
            <person name="de la Bastide M."/>
            <person name="Spiegel L."/>
            <person name="Nascimento L."/>
            <person name="Zutavern T."/>
            <person name="O'Shaughnessy A."/>
            <person name="Dike S."/>
            <person name="Dedhia N."/>
            <person name="Preston R."/>
            <person name="Balija V."/>
            <person name="McCombie W.R."/>
            <person name="Chow T."/>
            <person name="Chen H."/>
            <person name="Chung M."/>
            <person name="Chen C."/>
            <person name="Shaw J."/>
            <person name="Wu H."/>
            <person name="Hsiao K."/>
            <person name="Chao Y."/>
            <person name="Chu M."/>
            <person name="Cheng C."/>
            <person name="Hour A."/>
            <person name="Lee P."/>
            <person name="Lin S."/>
            <person name="Lin Y."/>
            <person name="Liou J."/>
            <person name="Liu S."/>
            <person name="Hsing Y."/>
            <person name="Raghuvanshi S."/>
            <person name="Mohanty A."/>
            <person name="Bharti A.K."/>
            <person name="Gaur A."/>
            <person name="Gupta V."/>
            <person name="Kumar D."/>
            <person name="Ravi V."/>
            <person name="Vij S."/>
            <person name="Kapur A."/>
            <person name="Khurana P."/>
            <person name="Khurana P."/>
            <person name="Khurana J.P."/>
            <person name="Tyagi A.K."/>
            <person name="Gaikwad K."/>
            <person name="Singh A."/>
            <person name="Dalal V."/>
            <person name="Srivastava S."/>
            <person name="Dixit A."/>
            <person name="Pal A.K."/>
            <person name="Ghazi I.A."/>
            <person name="Yadav M."/>
            <person name="Pandit A."/>
            <person name="Bhargava A."/>
            <person name="Sureshbabu K."/>
            <person name="Batra K."/>
            <person name="Sharma T.R."/>
            <person name="Mohapatra T."/>
            <person name="Singh N.K."/>
            <person name="Messing J."/>
            <person name="Nelson A.B."/>
            <person name="Fuks G."/>
            <person name="Kavchok S."/>
            <person name="Keizer G."/>
            <person name="Linton E."/>
            <person name="Llaca V."/>
            <person name="Song R."/>
            <person name="Tanyolac B."/>
            <person name="Young S."/>
            <person name="Ho-Il K."/>
            <person name="Hahn J.H."/>
            <person name="Sangsakoo G."/>
            <person name="Vanavichit A."/>
            <person name="de Mattos Luiz.A.T."/>
            <person name="Zimmer P.D."/>
            <person name="Malone G."/>
            <person name="Dellagostin O."/>
            <person name="de Oliveira A.C."/>
            <person name="Bevan M."/>
            <person name="Bancroft I."/>
            <person name="Minx P."/>
            <person name="Cordum H."/>
            <person name="Wilson R."/>
            <person name="Cheng Z."/>
            <person name="Jin W."/>
            <person name="Jiang J."/>
            <person name="Leong S.A."/>
            <person name="Iwama H."/>
            <person name="Gojobori T."/>
            <person name="Itoh T."/>
            <person name="Niimura Y."/>
            <person name="Fujii Y."/>
            <person name="Habara T."/>
            <person name="Sakai H."/>
            <person name="Sato Y."/>
            <person name="Wilson G."/>
            <person name="Kumar K."/>
            <person name="McCouch S."/>
            <person name="Juretic N."/>
            <person name="Hoen D."/>
            <person name="Wright S."/>
            <person name="Bruskiewich R."/>
            <person name="Bureau T."/>
            <person name="Miyao A."/>
            <person name="Hirochika H."/>
            <person name="Nishikawa T."/>
            <person name="Kadowaki K."/>
            <person name="Sugiura M."/>
            <person name="Burr B."/>
            <person name="Sasaki T."/>
        </authorList>
    </citation>
    <scope>NUCLEOTIDE SEQUENCE [LARGE SCALE GENOMIC DNA]</scope>
    <source>
        <strain evidence="2">cv. Nipponbare</strain>
    </source>
</reference>
<protein>
    <submittedName>
        <fullName evidence="1">WRKY17-like protein</fullName>
    </submittedName>
</protein>
<reference evidence="2" key="2">
    <citation type="journal article" date="2008" name="Nucleic Acids Res.">
        <title>The rice annotation project database (RAP-DB): 2008 update.</title>
        <authorList>
            <consortium name="The rice annotation project (RAP)"/>
        </authorList>
    </citation>
    <scope>GENOME REANNOTATION</scope>
    <source>
        <strain evidence="2">cv. Nipponbare</strain>
    </source>
</reference>
<evidence type="ECO:0000313" key="1">
    <source>
        <dbReference type="EMBL" id="BAD53779.1"/>
    </source>
</evidence>
<dbReference type="Proteomes" id="UP000000763">
    <property type="component" value="Chromosome 6"/>
</dbReference>
<accession>Q5Z8X5</accession>
<name>Q5Z8X5_ORYSJ</name>
<dbReference type="AlphaFoldDB" id="Q5Z8X5"/>
<sequence length="216" mass="24027">MSATSRLVKPAVDWMRGTELLIIMTRQGIPALMPPDMSSGRGGLAAIPSIHHPVADRSQVAAIRCGSIDLGEILEGVPAVRKFRSCEKDFPKCCPEVLVFQFLPKNTGSSGPSRPEVPVFLTRKFRLLTSAEGVHFTHTTLLTRITQPVGISHVGRPPSFHDKAFRKPTQVYHMPTRGVPDQQQAQDVQRWLALLEIWSLILEILALRVFGLRNYT</sequence>
<proteinExistence type="predicted"/>
<evidence type="ECO:0000313" key="2">
    <source>
        <dbReference type="Proteomes" id="UP000000763"/>
    </source>
</evidence>
<organism evidence="1 2">
    <name type="scientific">Oryza sativa subsp. japonica</name>
    <name type="common">Rice</name>
    <dbReference type="NCBI Taxonomy" id="39947"/>
    <lineage>
        <taxon>Eukaryota</taxon>
        <taxon>Viridiplantae</taxon>
        <taxon>Streptophyta</taxon>
        <taxon>Embryophyta</taxon>
        <taxon>Tracheophyta</taxon>
        <taxon>Spermatophyta</taxon>
        <taxon>Magnoliopsida</taxon>
        <taxon>Liliopsida</taxon>
        <taxon>Poales</taxon>
        <taxon>Poaceae</taxon>
        <taxon>BOP clade</taxon>
        <taxon>Oryzoideae</taxon>
        <taxon>Oryzeae</taxon>
        <taxon>Oryzinae</taxon>
        <taxon>Oryza</taxon>
        <taxon>Oryza sativa</taxon>
    </lineage>
</organism>
<dbReference type="EMBL" id="AP003726">
    <property type="protein sequence ID" value="BAD53779.1"/>
    <property type="molecule type" value="Genomic_DNA"/>
</dbReference>
<gene>
    <name evidence="1" type="primary">P0596H10.14</name>
</gene>